<comment type="function">
    <text evidence="3">Functions as a nucleotide exchange factor (NEF) for Hsp70 chaperones which accelerates the release of ADP. Required for fully efficient Hsp70-mediated folding of proteins.</text>
</comment>
<dbReference type="GO" id="GO:0000774">
    <property type="term" value="F:adenyl-nucleotide exchange factor activity"/>
    <property type="evidence" value="ECO:0007669"/>
    <property type="project" value="TreeGrafter"/>
</dbReference>
<dbReference type="InterPro" id="IPR013918">
    <property type="entry name" value="Nucleotide_exch_fac_Fes1"/>
</dbReference>
<dbReference type="PANTHER" id="PTHR19316:SF18">
    <property type="entry name" value="HSP70-BINDING PROTEIN 1"/>
    <property type="match status" value="1"/>
</dbReference>
<dbReference type="Proteomes" id="UP000326924">
    <property type="component" value="Unassembled WGS sequence"/>
</dbReference>
<dbReference type="FunCoup" id="A0A5J5F7J4">
    <property type="interactions" value="220"/>
</dbReference>
<dbReference type="Pfam" id="PF13646">
    <property type="entry name" value="HEAT_2"/>
    <property type="match status" value="1"/>
</dbReference>
<dbReference type="OrthoDB" id="10250458at2759"/>
<sequence length="207" mass="22740">MSNLGNLLAWGIENSNPTEGEKKTELNPALLAQLFGNQKSDAELMKEAMAAIEDPAVSAADKETAFDNFEMLVEQLDNANNIENLKLWPPLLAQLSNPDDKLRRMAAWCCGTAVQNNEKSQQAFLSHGGVPKLVDMMLKDPASDVRRKAVYALSSAIRNSGPALQQAMDALPAELKAGREELDAQDMEGIDRLMEELRERSSKVISQ</sequence>
<keyword evidence="2" id="KW-0677">Repeat</keyword>
<dbReference type="SMART" id="SM00185">
    <property type="entry name" value="ARM"/>
    <property type="match status" value="2"/>
</dbReference>
<dbReference type="InParanoid" id="A0A5J5F7J4"/>
<comment type="caution">
    <text evidence="5">The sequence shown here is derived from an EMBL/GenBank/DDBJ whole genome shotgun (WGS) entry which is preliminary data.</text>
</comment>
<dbReference type="PANTHER" id="PTHR19316">
    <property type="entry name" value="PROTEIN FOLDING REGULATOR"/>
    <property type="match status" value="1"/>
</dbReference>
<dbReference type="InterPro" id="IPR000225">
    <property type="entry name" value="Armadillo"/>
</dbReference>
<gene>
    <name evidence="5" type="ORF">FN846DRAFT_886804</name>
</gene>
<evidence type="ECO:0000313" key="6">
    <source>
        <dbReference type="Proteomes" id="UP000326924"/>
    </source>
</evidence>
<dbReference type="AlphaFoldDB" id="A0A5J5F7J4"/>
<organism evidence="5 6">
    <name type="scientific">Sphaerosporella brunnea</name>
    <dbReference type="NCBI Taxonomy" id="1250544"/>
    <lineage>
        <taxon>Eukaryota</taxon>
        <taxon>Fungi</taxon>
        <taxon>Dikarya</taxon>
        <taxon>Ascomycota</taxon>
        <taxon>Pezizomycotina</taxon>
        <taxon>Pezizomycetes</taxon>
        <taxon>Pezizales</taxon>
        <taxon>Pyronemataceae</taxon>
        <taxon>Sphaerosporella</taxon>
    </lineage>
</organism>
<proteinExistence type="inferred from homology"/>
<dbReference type="InterPro" id="IPR050693">
    <property type="entry name" value="Hsp70_NEF-Inhibitors"/>
</dbReference>
<dbReference type="Gene3D" id="1.25.10.10">
    <property type="entry name" value="Leucine-rich Repeat Variant"/>
    <property type="match status" value="1"/>
</dbReference>
<dbReference type="EMBL" id="VXIS01000017">
    <property type="protein sequence ID" value="KAA8913120.1"/>
    <property type="molecule type" value="Genomic_DNA"/>
</dbReference>
<feature type="domain" description="Nucleotide exchange factor Fes1" evidence="4">
    <location>
        <begin position="4"/>
        <end position="82"/>
    </location>
</feature>
<dbReference type="InterPro" id="IPR011989">
    <property type="entry name" value="ARM-like"/>
</dbReference>
<dbReference type="SUPFAM" id="SSF48371">
    <property type="entry name" value="ARM repeat"/>
    <property type="match status" value="1"/>
</dbReference>
<name>A0A5J5F7J4_9PEZI</name>
<dbReference type="GO" id="GO:0005783">
    <property type="term" value="C:endoplasmic reticulum"/>
    <property type="evidence" value="ECO:0007669"/>
    <property type="project" value="TreeGrafter"/>
</dbReference>
<keyword evidence="6" id="KW-1185">Reference proteome</keyword>
<evidence type="ECO:0000256" key="3">
    <source>
        <dbReference type="ARBA" id="ARBA00024912"/>
    </source>
</evidence>
<protein>
    <submittedName>
        <fullName evidence="5">Armadillo-type protein</fullName>
    </submittedName>
</protein>
<dbReference type="InterPro" id="IPR016024">
    <property type="entry name" value="ARM-type_fold"/>
</dbReference>
<evidence type="ECO:0000256" key="2">
    <source>
        <dbReference type="ARBA" id="ARBA00022737"/>
    </source>
</evidence>
<reference evidence="5 6" key="1">
    <citation type="submission" date="2019-09" db="EMBL/GenBank/DDBJ databases">
        <title>Draft genome of the ectomycorrhizal ascomycete Sphaerosporella brunnea.</title>
        <authorList>
            <consortium name="DOE Joint Genome Institute"/>
            <person name="Benucci G.M."/>
            <person name="Marozzi G."/>
            <person name="Antonielli L."/>
            <person name="Sanchez S."/>
            <person name="Marco P."/>
            <person name="Wang X."/>
            <person name="Falini L.B."/>
            <person name="Barry K."/>
            <person name="Haridas S."/>
            <person name="Lipzen A."/>
            <person name="Labutti K."/>
            <person name="Grigoriev I.V."/>
            <person name="Murat C."/>
            <person name="Martin F."/>
            <person name="Albertini E."/>
            <person name="Donnini D."/>
            <person name="Bonito G."/>
        </authorList>
    </citation>
    <scope>NUCLEOTIDE SEQUENCE [LARGE SCALE GENOMIC DNA]</scope>
    <source>
        <strain evidence="5 6">Sb_GMNB300</strain>
    </source>
</reference>
<evidence type="ECO:0000259" key="4">
    <source>
        <dbReference type="Pfam" id="PF08609"/>
    </source>
</evidence>
<evidence type="ECO:0000256" key="1">
    <source>
        <dbReference type="ARBA" id="ARBA00011045"/>
    </source>
</evidence>
<dbReference type="Pfam" id="PF08609">
    <property type="entry name" value="Fes1"/>
    <property type="match status" value="1"/>
</dbReference>
<evidence type="ECO:0000313" key="5">
    <source>
        <dbReference type="EMBL" id="KAA8913120.1"/>
    </source>
</evidence>
<accession>A0A5J5F7J4</accession>
<comment type="similarity">
    <text evidence="1">Belongs to the FES1 family.</text>
</comment>